<dbReference type="AlphaFoldDB" id="A0A2S5DHC0"/>
<sequence length="300" mass="34073">MRGMSPLAFLKVDAMRFAITLSDRFKPVLDVFMQAGWEPLKMFCTPVDHKMHHHKASVAFAEQRKLPLQLSPMRPHDLEELADMGCEALLVASYNWRIPDWTPHLKYAVNFHPSPLPLGRGPYPQVRALLEGRREWGVSCHKVGPEFDTGDILAQEIFPLGEADSHQMLDFKLQLALHRLSHQVANQFQRLWGEAWPQGEGGSYWPLWTDQDRVLDFKRTTAELLRQLRAFGDFECAATINNVTIFIHRAEGWVESHGFAAGAVIYSQSEQLLVATADGMLLISEWSLYGPDAVTGRGRR</sequence>
<keyword evidence="4" id="KW-1185">Reference proteome</keyword>
<dbReference type="Proteomes" id="UP000237082">
    <property type="component" value="Unassembled WGS sequence"/>
</dbReference>
<feature type="domain" description="Formyl transferase C-terminal" evidence="2">
    <location>
        <begin position="210"/>
        <end position="294"/>
    </location>
</feature>
<reference evidence="4" key="1">
    <citation type="submission" date="2018-02" db="EMBL/GenBank/DDBJ databases">
        <authorList>
            <person name="O'Hara-Hanley K."/>
            <person name="Soby S."/>
        </authorList>
    </citation>
    <scope>NUCLEOTIDE SEQUENCE [LARGE SCALE GENOMIC DNA]</scope>
    <source>
        <strain evidence="4">MWU14-2602</strain>
    </source>
</reference>
<name>A0A2S5DHC0_9NEIS</name>
<dbReference type="InterPro" id="IPR011034">
    <property type="entry name" value="Formyl_transferase-like_C_sf"/>
</dbReference>
<gene>
    <name evidence="3" type="ORF">C2I19_08540</name>
</gene>
<evidence type="ECO:0000259" key="1">
    <source>
        <dbReference type="Pfam" id="PF00551"/>
    </source>
</evidence>
<keyword evidence="3" id="KW-0808">Transferase</keyword>
<comment type="caution">
    <text evidence="3">The sequence shown here is derived from an EMBL/GenBank/DDBJ whole genome shotgun (WGS) entry which is preliminary data.</text>
</comment>
<organism evidence="3 4">
    <name type="scientific">Chromobacterium alticapitis</name>
    <dbReference type="NCBI Taxonomy" id="2073169"/>
    <lineage>
        <taxon>Bacteria</taxon>
        <taxon>Pseudomonadati</taxon>
        <taxon>Pseudomonadota</taxon>
        <taxon>Betaproteobacteria</taxon>
        <taxon>Neisseriales</taxon>
        <taxon>Chromobacteriaceae</taxon>
        <taxon>Chromobacterium</taxon>
    </lineage>
</organism>
<dbReference type="InterPro" id="IPR002376">
    <property type="entry name" value="Formyl_transf_N"/>
</dbReference>
<dbReference type="InterPro" id="IPR036477">
    <property type="entry name" value="Formyl_transf_N_sf"/>
</dbReference>
<dbReference type="Pfam" id="PF00551">
    <property type="entry name" value="Formyl_trans_N"/>
    <property type="match status" value="1"/>
</dbReference>
<proteinExistence type="predicted"/>
<evidence type="ECO:0000313" key="4">
    <source>
        <dbReference type="Proteomes" id="UP000237082"/>
    </source>
</evidence>
<dbReference type="PANTHER" id="PTHR11138">
    <property type="entry name" value="METHIONYL-TRNA FORMYLTRANSFERASE"/>
    <property type="match status" value="1"/>
</dbReference>
<dbReference type="EMBL" id="PQWB01000030">
    <property type="protein sequence ID" value="POZ62392.1"/>
    <property type="molecule type" value="Genomic_DNA"/>
</dbReference>
<dbReference type="Pfam" id="PF02911">
    <property type="entry name" value="Formyl_trans_C"/>
    <property type="match status" value="1"/>
</dbReference>
<dbReference type="SUPFAM" id="SSF53328">
    <property type="entry name" value="Formyltransferase"/>
    <property type="match status" value="1"/>
</dbReference>
<evidence type="ECO:0000259" key="2">
    <source>
        <dbReference type="Pfam" id="PF02911"/>
    </source>
</evidence>
<feature type="domain" description="Formyl transferase N-terminal" evidence="1">
    <location>
        <begin position="79"/>
        <end position="174"/>
    </location>
</feature>
<dbReference type="InterPro" id="IPR005793">
    <property type="entry name" value="Formyl_trans_C"/>
</dbReference>
<dbReference type="SUPFAM" id="SSF50486">
    <property type="entry name" value="FMT C-terminal domain-like"/>
    <property type="match status" value="1"/>
</dbReference>
<evidence type="ECO:0000313" key="3">
    <source>
        <dbReference type="EMBL" id="POZ62392.1"/>
    </source>
</evidence>
<dbReference type="GO" id="GO:0004479">
    <property type="term" value="F:methionyl-tRNA formyltransferase activity"/>
    <property type="evidence" value="ECO:0007669"/>
    <property type="project" value="TreeGrafter"/>
</dbReference>
<dbReference type="Gene3D" id="3.40.50.12230">
    <property type="match status" value="1"/>
</dbReference>
<protein>
    <submittedName>
        <fullName evidence="3">Formyl transferase</fullName>
    </submittedName>
</protein>
<accession>A0A2S5DHC0</accession>
<dbReference type="PANTHER" id="PTHR11138:SF5">
    <property type="entry name" value="METHIONYL-TRNA FORMYLTRANSFERASE, MITOCHONDRIAL"/>
    <property type="match status" value="1"/>
</dbReference>